<dbReference type="Pfam" id="PF20473">
    <property type="entry name" value="MmeI_Mtase"/>
    <property type="match status" value="1"/>
</dbReference>
<feature type="domain" description="MmeI-like C-terminal" evidence="8">
    <location>
        <begin position="820"/>
        <end position="900"/>
    </location>
</feature>
<evidence type="ECO:0000259" key="7">
    <source>
        <dbReference type="Pfam" id="PF20466"/>
    </source>
</evidence>
<evidence type="ECO:0000259" key="8">
    <source>
        <dbReference type="Pfam" id="PF20467"/>
    </source>
</evidence>
<comment type="caution">
    <text evidence="10">The sequence shown here is derived from an EMBL/GenBank/DDBJ whole genome shotgun (WGS) entry which is preliminary data.</text>
</comment>
<reference evidence="10 11" key="1">
    <citation type="journal article" date="2021" name="Microorganisms">
        <title>Dual Inhibition of Salmonella enterica and Clostridium perfringens by New Probiotic Candidates Isolated from Chicken Intestinal Mucosa.</title>
        <authorList>
            <person name="Lone A."/>
            <person name="Mottawea W."/>
            <person name="Ait Chait Y."/>
            <person name="Hammami R."/>
        </authorList>
    </citation>
    <scope>NUCLEOTIDE SEQUENCE [LARGE SCALE GENOMIC DNA]</scope>
    <source>
        <strain evidence="10 11">A12</strain>
    </source>
</reference>
<dbReference type="Pfam" id="PF20466">
    <property type="entry name" value="MmeI_TRD"/>
    <property type="match status" value="1"/>
</dbReference>
<dbReference type="RefSeq" id="WP_202017213.1">
    <property type="nucleotide sequence ID" value="NZ_JAEHNR010000001.1"/>
</dbReference>
<dbReference type="Proteomes" id="UP000640912">
    <property type="component" value="Unassembled WGS sequence"/>
</dbReference>
<gene>
    <name evidence="10" type="ORF">JEM47_00010</name>
</gene>
<dbReference type="InterPro" id="IPR046817">
    <property type="entry name" value="MmeI_N"/>
</dbReference>
<feature type="domain" description="MmeI-like helicase spacer" evidence="6">
    <location>
        <begin position="167"/>
        <end position="243"/>
    </location>
</feature>
<protein>
    <recommendedName>
        <fullName evidence="1">site-specific DNA-methyltransferase (adenine-specific)</fullName>
        <ecNumber evidence="1">2.1.1.72</ecNumber>
    </recommendedName>
</protein>
<accession>A0ABS1LSG2</accession>
<comment type="catalytic activity">
    <reaction evidence="4">
        <text>a 2'-deoxyadenosine in DNA + S-adenosyl-L-methionine = an N(6)-methyl-2'-deoxyadenosine in DNA + S-adenosyl-L-homocysteine + H(+)</text>
        <dbReference type="Rhea" id="RHEA:15197"/>
        <dbReference type="Rhea" id="RHEA-COMP:12418"/>
        <dbReference type="Rhea" id="RHEA-COMP:12419"/>
        <dbReference type="ChEBI" id="CHEBI:15378"/>
        <dbReference type="ChEBI" id="CHEBI:57856"/>
        <dbReference type="ChEBI" id="CHEBI:59789"/>
        <dbReference type="ChEBI" id="CHEBI:90615"/>
        <dbReference type="ChEBI" id="CHEBI:90616"/>
        <dbReference type="EC" id="2.1.1.72"/>
    </reaction>
</comment>
<organism evidence="10 11">
    <name type="scientific">Lactobacillus kitasatonis</name>
    <dbReference type="NCBI Taxonomy" id="237446"/>
    <lineage>
        <taxon>Bacteria</taxon>
        <taxon>Bacillati</taxon>
        <taxon>Bacillota</taxon>
        <taxon>Bacilli</taxon>
        <taxon>Lactobacillales</taxon>
        <taxon>Lactobacillaceae</taxon>
        <taxon>Lactobacillus</taxon>
    </lineage>
</organism>
<evidence type="ECO:0000256" key="4">
    <source>
        <dbReference type="ARBA" id="ARBA00047942"/>
    </source>
</evidence>
<feature type="domain" description="MmeI-like target recognition" evidence="7">
    <location>
        <begin position="612"/>
        <end position="818"/>
    </location>
</feature>
<evidence type="ECO:0000256" key="1">
    <source>
        <dbReference type="ARBA" id="ARBA00011900"/>
    </source>
</evidence>
<dbReference type="EC" id="2.1.1.72" evidence="1"/>
<dbReference type="InterPro" id="IPR029063">
    <property type="entry name" value="SAM-dependent_MTases_sf"/>
</dbReference>
<evidence type="ECO:0000256" key="3">
    <source>
        <dbReference type="ARBA" id="ARBA00022679"/>
    </source>
</evidence>
<dbReference type="GO" id="GO:0032259">
    <property type="term" value="P:methylation"/>
    <property type="evidence" value="ECO:0007669"/>
    <property type="project" value="UniProtKB-KW"/>
</dbReference>
<dbReference type="Pfam" id="PF20465">
    <property type="entry name" value="MmeI_hel"/>
    <property type="match status" value="1"/>
</dbReference>
<dbReference type="EMBL" id="JAEHNR010000001">
    <property type="protein sequence ID" value="MBL1070935.1"/>
    <property type="molecule type" value="Genomic_DNA"/>
</dbReference>
<dbReference type="InterPro" id="IPR046819">
    <property type="entry name" value="MmeI_hel"/>
</dbReference>
<dbReference type="InterPro" id="IPR046820">
    <property type="entry name" value="MmeI_TRD"/>
</dbReference>
<dbReference type="PANTHER" id="PTHR33841:SF1">
    <property type="entry name" value="DNA METHYLTRANSFERASE A"/>
    <property type="match status" value="1"/>
</dbReference>
<dbReference type="PANTHER" id="PTHR33841">
    <property type="entry name" value="DNA METHYLTRANSFERASE YEEA-RELATED"/>
    <property type="match status" value="1"/>
</dbReference>
<dbReference type="SUPFAM" id="SSF53335">
    <property type="entry name" value="S-adenosyl-L-methionine-dependent methyltransferases"/>
    <property type="match status" value="1"/>
</dbReference>
<name>A0ABS1LSG2_9LACO</name>
<dbReference type="Pfam" id="PF20464">
    <property type="entry name" value="MmeI_N"/>
    <property type="match status" value="1"/>
</dbReference>
<dbReference type="GO" id="GO:0008168">
    <property type="term" value="F:methyltransferase activity"/>
    <property type="evidence" value="ECO:0007669"/>
    <property type="project" value="UniProtKB-KW"/>
</dbReference>
<keyword evidence="2 10" id="KW-0489">Methyltransferase</keyword>
<dbReference type="InterPro" id="IPR050953">
    <property type="entry name" value="N4_N6_ade-DNA_methylase"/>
</dbReference>
<dbReference type="Pfam" id="PF20467">
    <property type="entry name" value="MmeI_C"/>
    <property type="match status" value="1"/>
</dbReference>
<evidence type="ECO:0000259" key="5">
    <source>
        <dbReference type="Pfam" id="PF20464"/>
    </source>
</evidence>
<keyword evidence="11" id="KW-1185">Reference proteome</keyword>
<evidence type="ECO:0000256" key="2">
    <source>
        <dbReference type="ARBA" id="ARBA00022603"/>
    </source>
</evidence>
<dbReference type="Gene3D" id="3.40.50.150">
    <property type="entry name" value="Vaccinia Virus protein VP39"/>
    <property type="match status" value="1"/>
</dbReference>
<evidence type="ECO:0000313" key="11">
    <source>
        <dbReference type="Proteomes" id="UP000640912"/>
    </source>
</evidence>
<evidence type="ECO:0000313" key="10">
    <source>
        <dbReference type="EMBL" id="MBL1070935.1"/>
    </source>
</evidence>
<feature type="domain" description="MmeI-like N-terminal" evidence="5">
    <location>
        <begin position="2"/>
        <end position="157"/>
    </location>
</feature>
<dbReference type="InterPro" id="IPR046818">
    <property type="entry name" value="MmeI_C"/>
</dbReference>
<feature type="domain" description="MmeI-like DNA-methyltransferase" evidence="9">
    <location>
        <begin position="320"/>
        <end position="589"/>
    </location>
</feature>
<dbReference type="InterPro" id="IPR046816">
    <property type="entry name" value="MmeI_Mtase"/>
</dbReference>
<evidence type="ECO:0000259" key="9">
    <source>
        <dbReference type="Pfam" id="PF20473"/>
    </source>
</evidence>
<keyword evidence="3" id="KW-0808">Transferase</keyword>
<evidence type="ECO:0000259" key="6">
    <source>
        <dbReference type="Pfam" id="PF20465"/>
    </source>
</evidence>
<proteinExistence type="predicted"/>
<sequence>MAITEIEDQIFKIVDKKNYDNFIYDFLSVYDIPKATITKLKKGINNLSDVAGEVYLKNKLYYKQTDKDLMQSFTDVKAKVDELGTKPRYIFVTNFKEVLAYDTKTDDTLSIPFERLPQKFEFFLAWNGIEKADFDKENPADIRAAERFAKLYDVIVKDNPHATRKGLNLFLIRVLFCLFAEDTDIFEKNLFTNKLKELTQLDGSDVDTFISTLFSVLDVKVDNRPADTPSWLADFPYVDGDLFKDPHESLKFTAKSRKLIIDAGEKLEWDQINPDILGSMLQAVASEDSRSHLGMHYTSVPNIMKVIKPLFLDDLRNEFEKSKGNYKKLQHLYDRIGKIKFMDPACGSGNFLIVTYKQLRQLEIDILKEQNKILAEEGSGKAMMYLPSVTLNQFYGIEIDDFACDTTRLSLWIAEHQMNIKLREEINNAVRPTLPLQHAGAIICGNALRLDWEKLLPHKKDDEVYLFGNPPYLGSHGAKQKKTHKEDMKAVFANLNGNYKGLDYISGWFMLGAKYINNTKATLAFVATSSITQGQQVFDLWNKILDLNIEISFCWEPFTWNNNAKNNAKVTVNIIGLTSLKKANNKRIYTDNSFNNTFEKVDNISPYLTNHSTIFIKSIGSSISNLPEMDMGDMANDGGNKAPGLLFTIEEYKRAIEQYPETKQYFKKHVGTKEYMSSTCRYCLWIGEKEYNLLKKIPVFKNRFINVYKHRQSSSDKGTNNLATTPFKFRDTKIAREYTIVVPKVNTVGRLYIPAGLLTKDYIISDLMFGIYDGPIWVLGLILSRLHYVWIKTSCGKEGKSYRYSKNLGYNTFPVPHLSNRRKKEIEGLVLKILDIRDEEKGTLNDLYGSPLAEKNPKPMNPRLLKAHQELDQVVDRAYKPNGFRDDNERLALLLDMYSKKVNENESTN</sequence>